<keyword evidence="1" id="KW-1133">Transmembrane helix</keyword>
<evidence type="ECO:0000256" key="1">
    <source>
        <dbReference type="SAM" id="Phobius"/>
    </source>
</evidence>
<reference evidence="3" key="2">
    <citation type="submission" date="2015-08" db="UniProtKB">
        <authorList>
            <consortium name="WormBaseParasite"/>
        </authorList>
    </citation>
    <scope>IDENTIFICATION</scope>
</reference>
<evidence type="ECO:0000313" key="2">
    <source>
        <dbReference type="Proteomes" id="UP000035680"/>
    </source>
</evidence>
<accession>A0A0K0FPU1</accession>
<protein>
    <submittedName>
        <fullName evidence="3">Ovule protein</fullName>
    </submittedName>
</protein>
<keyword evidence="1" id="KW-0472">Membrane</keyword>
<keyword evidence="2" id="KW-1185">Reference proteome</keyword>
<dbReference type="Proteomes" id="UP000035680">
    <property type="component" value="Unassembled WGS sequence"/>
</dbReference>
<organism evidence="2 3">
    <name type="scientific">Strongyloides venezuelensis</name>
    <name type="common">Threadworm</name>
    <dbReference type="NCBI Taxonomy" id="75913"/>
    <lineage>
        <taxon>Eukaryota</taxon>
        <taxon>Metazoa</taxon>
        <taxon>Ecdysozoa</taxon>
        <taxon>Nematoda</taxon>
        <taxon>Chromadorea</taxon>
        <taxon>Rhabditida</taxon>
        <taxon>Tylenchina</taxon>
        <taxon>Panagrolaimomorpha</taxon>
        <taxon>Strongyloidoidea</taxon>
        <taxon>Strongyloididae</taxon>
        <taxon>Strongyloides</taxon>
    </lineage>
</organism>
<dbReference type="AlphaFoldDB" id="A0A0K0FPU1"/>
<sequence>MSENAKLIQLNTRSPETIQMTGFVLPDLEGFFFLKLLLSTTLTKTLFLILLLTFCKMEADTIFIAILLIDSVTKLYTQSREP</sequence>
<evidence type="ECO:0000313" key="3">
    <source>
        <dbReference type="WBParaSite" id="SVE_1123700.1"/>
    </source>
</evidence>
<proteinExistence type="predicted"/>
<keyword evidence="1" id="KW-0812">Transmembrane</keyword>
<feature type="transmembrane region" description="Helical" evidence="1">
    <location>
        <begin position="32"/>
        <end position="54"/>
    </location>
</feature>
<reference evidence="2" key="1">
    <citation type="submission" date="2014-07" db="EMBL/GenBank/DDBJ databases">
        <authorList>
            <person name="Martin A.A"/>
            <person name="De Silva N."/>
        </authorList>
    </citation>
    <scope>NUCLEOTIDE SEQUENCE</scope>
</reference>
<dbReference type="WBParaSite" id="SVE_1123700.1">
    <property type="protein sequence ID" value="SVE_1123700.1"/>
    <property type="gene ID" value="SVE_1123700"/>
</dbReference>
<name>A0A0K0FPU1_STRVS</name>